<evidence type="ECO:0000313" key="1">
    <source>
        <dbReference type="EMBL" id="MBK1870142.1"/>
    </source>
</evidence>
<keyword evidence="2" id="KW-1185">Reference proteome</keyword>
<name>A0ACC5RBX0_9HYPH</name>
<sequence>MARFKMTIEYDGGPFAGWQLQADALTVQGVLENAVAVLTQGRPVVHAAGRTDAGVHATGQVAHVDIERAWDTRVLRNAINAHLRPHPVSVLAIEEVTEDFHARFSALRRHYLYRIVNRPAPLALELGKAWWHPVPLDHVAMHEAAQALLGKHDFTTFRASSCQAQSPVKTLDRFDVMRSGDAIDVVVEARSFLHHQVRSMVGSLKLVGDGKWPIEELARALHARDRTRCGPVAPPTGLYLTQVDY</sequence>
<proteinExistence type="predicted"/>
<protein>
    <submittedName>
        <fullName evidence="1">tRNA pseudouridine(38-40) synthase TruA</fullName>
        <ecNumber evidence="1">5.4.99.12</ecNumber>
    </submittedName>
</protein>
<keyword evidence="1" id="KW-0413">Isomerase</keyword>
<accession>A0ACC5RBX0</accession>
<reference evidence="1" key="1">
    <citation type="submission" date="2021-01" db="EMBL/GenBank/DDBJ databases">
        <authorList>
            <person name="Sun Q."/>
        </authorList>
    </citation>
    <scope>NUCLEOTIDE SEQUENCE</scope>
    <source>
        <strain evidence="1">YIM B02566</strain>
    </source>
</reference>
<organism evidence="1 2">
    <name type="scientific">Taklimakanibacter albus</name>
    <dbReference type="NCBI Taxonomy" id="2800327"/>
    <lineage>
        <taxon>Bacteria</taxon>
        <taxon>Pseudomonadati</taxon>
        <taxon>Pseudomonadota</taxon>
        <taxon>Alphaproteobacteria</taxon>
        <taxon>Hyphomicrobiales</taxon>
        <taxon>Aestuariivirgaceae</taxon>
        <taxon>Taklimakanibacter</taxon>
    </lineage>
</organism>
<gene>
    <name evidence="1" type="primary">truA</name>
    <name evidence="1" type="ORF">JHL16_27510</name>
</gene>
<evidence type="ECO:0000313" key="2">
    <source>
        <dbReference type="Proteomes" id="UP000616151"/>
    </source>
</evidence>
<dbReference type="EC" id="5.4.99.12" evidence="1"/>
<comment type="caution">
    <text evidence="1">The sequence shown here is derived from an EMBL/GenBank/DDBJ whole genome shotgun (WGS) entry which is preliminary data.</text>
</comment>
<dbReference type="Proteomes" id="UP000616151">
    <property type="component" value="Unassembled WGS sequence"/>
</dbReference>
<dbReference type="EMBL" id="JAENHL010000008">
    <property type="protein sequence ID" value="MBK1870142.1"/>
    <property type="molecule type" value="Genomic_DNA"/>
</dbReference>